<dbReference type="FunFam" id="3.30.720.50:FF:000004">
    <property type="entry name" value="Probable E3 ubiquitin-protein ligase DTX2"/>
    <property type="match status" value="1"/>
</dbReference>
<keyword evidence="7" id="KW-0863">Zinc-finger</keyword>
<feature type="region of interest" description="Disordered" evidence="8">
    <location>
        <begin position="1"/>
        <end position="22"/>
    </location>
</feature>
<keyword evidence="11" id="KW-1185">Reference proteome</keyword>
<dbReference type="GO" id="GO:0007219">
    <property type="term" value="P:Notch signaling pathway"/>
    <property type="evidence" value="ECO:0007669"/>
    <property type="project" value="UniProtKB-KW"/>
</dbReference>
<evidence type="ECO:0000313" key="10">
    <source>
        <dbReference type="EMBL" id="NWU73130.1"/>
    </source>
</evidence>
<keyword evidence="10" id="KW-0436">Ligase</keyword>
<evidence type="ECO:0000313" key="11">
    <source>
        <dbReference type="Proteomes" id="UP000522270"/>
    </source>
</evidence>
<dbReference type="PANTHER" id="PTHR12622">
    <property type="entry name" value="DELTEX-RELATED"/>
    <property type="match status" value="1"/>
</dbReference>
<feature type="domain" description="WWE" evidence="9">
    <location>
        <begin position="42"/>
        <end position="122"/>
    </location>
</feature>
<feature type="non-terminal residue" evidence="10">
    <location>
        <position position="594"/>
    </location>
</feature>
<dbReference type="Gene3D" id="3.30.720.50">
    <property type="match status" value="2"/>
</dbReference>
<dbReference type="EC" id="2.3.2.27" evidence="7"/>
<dbReference type="FunFam" id="3.30.720.50:FF:000005">
    <property type="entry name" value="Probable E3 ubiquitin-protein ligase DTX2"/>
    <property type="match status" value="1"/>
</dbReference>
<protein>
    <recommendedName>
        <fullName evidence="7">E3 ubiquitin-protein ligase</fullName>
        <ecNumber evidence="7">2.3.2.27</ecNumber>
    </recommendedName>
</protein>
<comment type="similarity">
    <text evidence="7">Belongs to the Deltex family.</text>
</comment>
<feature type="compositionally biased region" description="Gly residues" evidence="8">
    <location>
        <begin position="496"/>
        <end position="509"/>
    </location>
</feature>
<organism evidence="10 11">
    <name type="scientific">Pterocles burchelli</name>
    <dbReference type="NCBI Taxonomy" id="2585816"/>
    <lineage>
        <taxon>Eukaryota</taxon>
        <taxon>Metazoa</taxon>
        <taxon>Chordata</taxon>
        <taxon>Craniata</taxon>
        <taxon>Vertebrata</taxon>
        <taxon>Euteleostomi</taxon>
        <taxon>Archelosauria</taxon>
        <taxon>Archosauria</taxon>
        <taxon>Dinosauria</taxon>
        <taxon>Saurischia</taxon>
        <taxon>Theropoda</taxon>
        <taxon>Coelurosauria</taxon>
        <taxon>Aves</taxon>
        <taxon>Neognathae</taxon>
        <taxon>Neoaves</taxon>
        <taxon>Columbimorphae</taxon>
        <taxon>Pterocliformes</taxon>
        <taxon>Pteroclidae</taxon>
        <taxon>Pterocles</taxon>
    </lineage>
</organism>
<dbReference type="GO" id="GO:0016874">
    <property type="term" value="F:ligase activity"/>
    <property type="evidence" value="ECO:0007669"/>
    <property type="project" value="UniProtKB-KW"/>
</dbReference>
<dbReference type="GO" id="GO:0016567">
    <property type="term" value="P:protein ubiquitination"/>
    <property type="evidence" value="ECO:0007669"/>
    <property type="project" value="UniProtKB-UniRule"/>
</dbReference>
<dbReference type="UniPathway" id="UPA00143"/>
<comment type="caution">
    <text evidence="10">The sequence shown here is derived from an EMBL/GenBank/DDBJ whole genome shotgun (WGS) entry which is preliminary data.</text>
</comment>
<dbReference type="InterPro" id="IPR039396">
    <property type="entry name" value="Deltex_C"/>
</dbReference>
<dbReference type="SUPFAM" id="SSF117839">
    <property type="entry name" value="WWE domain"/>
    <property type="match status" value="2"/>
</dbReference>
<reference evidence="10 11" key="1">
    <citation type="submission" date="2019-09" db="EMBL/GenBank/DDBJ databases">
        <title>Bird 10,000 Genomes (B10K) Project - Family phase.</title>
        <authorList>
            <person name="Zhang G."/>
        </authorList>
    </citation>
    <scope>NUCLEOTIDE SEQUENCE [LARGE SCALE GENOMIC DNA]</scope>
    <source>
        <strain evidence="10">B10K-DU-027-49</strain>
        <tissue evidence="10">Muscle</tissue>
    </source>
</reference>
<evidence type="ECO:0000256" key="6">
    <source>
        <dbReference type="ARBA" id="ARBA00022976"/>
    </source>
</evidence>
<dbReference type="GO" id="GO:0008270">
    <property type="term" value="F:zinc ion binding"/>
    <property type="evidence" value="ECO:0007669"/>
    <property type="project" value="UniProtKB-KW"/>
</dbReference>
<dbReference type="OrthoDB" id="2449614at2759"/>
<keyword evidence="3 7" id="KW-0808">Transferase</keyword>
<evidence type="ECO:0000256" key="5">
    <source>
        <dbReference type="ARBA" id="ARBA00022737"/>
    </source>
</evidence>
<dbReference type="EMBL" id="VYZE01003079">
    <property type="protein sequence ID" value="NWU73130.1"/>
    <property type="molecule type" value="Genomic_DNA"/>
</dbReference>
<comment type="subcellular location">
    <subcellularLocation>
        <location evidence="7">Cytoplasm</location>
    </subcellularLocation>
</comment>
<evidence type="ECO:0000256" key="8">
    <source>
        <dbReference type="SAM" id="MobiDB-lite"/>
    </source>
</evidence>
<keyword evidence="7" id="KW-0862">Zinc</keyword>
<dbReference type="PROSITE" id="PS50918">
    <property type="entry name" value="WWE"/>
    <property type="match status" value="2"/>
</dbReference>
<name>A0A7K5Z6C9_9AVES</name>
<dbReference type="InterPro" id="IPR039399">
    <property type="entry name" value="Deltex_C_sf"/>
</dbReference>
<feature type="region of interest" description="Disordered" evidence="8">
    <location>
        <begin position="459"/>
        <end position="514"/>
    </location>
</feature>
<proteinExistence type="inferred from homology"/>
<feature type="compositionally biased region" description="Basic residues" evidence="8">
    <location>
        <begin position="399"/>
        <end position="409"/>
    </location>
</feature>
<evidence type="ECO:0000256" key="1">
    <source>
        <dbReference type="ARBA" id="ARBA00000900"/>
    </source>
</evidence>
<dbReference type="GO" id="GO:0061630">
    <property type="term" value="F:ubiquitin protein ligase activity"/>
    <property type="evidence" value="ECO:0007669"/>
    <property type="project" value="UniProtKB-UniRule"/>
</dbReference>
<dbReference type="SMART" id="SM00678">
    <property type="entry name" value="WWE"/>
    <property type="match status" value="2"/>
</dbReference>
<feature type="non-terminal residue" evidence="10">
    <location>
        <position position="1"/>
    </location>
</feature>
<dbReference type="GO" id="GO:0005737">
    <property type="term" value="C:cytoplasm"/>
    <property type="evidence" value="ECO:0007669"/>
    <property type="project" value="UniProtKB-SubCell"/>
</dbReference>
<evidence type="ECO:0000256" key="3">
    <source>
        <dbReference type="ARBA" id="ARBA00022679"/>
    </source>
</evidence>
<evidence type="ECO:0000256" key="7">
    <source>
        <dbReference type="RuleBase" id="RU367105"/>
    </source>
</evidence>
<evidence type="ECO:0000259" key="9">
    <source>
        <dbReference type="PROSITE" id="PS50918"/>
    </source>
</evidence>
<gene>
    <name evidence="10" type="primary">Dtx1</name>
    <name evidence="10" type="ORF">PTEBUR_R08253</name>
</gene>
<dbReference type="InterPro" id="IPR018123">
    <property type="entry name" value="WWE-dom_subgr"/>
</dbReference>
<keyword evidence="7" id="KW-0963">Cytoplasm</keyword>
<dbReference type="AlphaFoldDB" id="A0A7K5Z6C9"/>
<dbReference type="InterPro" id="IPR037197">
    <property type="entry name" value="WWE_dom_sf"/>
</dbReference>
<comment type="pathway">
    <text evidence="2 7">Protein modification; protein ubiquitination.</text>
</comment>
<dbReference type="Gene3D" id="3.30.390.130">
    <property type="match status" value="1"/>
</dbReference>
<keyword evidence="4 7" id="KW-0479">Metal-binding</keyword>
<sequence length="594" mass="63387">GGGFGGALGEPRVPAPGQGVGLSRCPPGMARQGSGAMLASGGLGFPPQNLARVVVWEWLNEHGRWRPYSATVCHHIENVLKEDARGSVVLGQVDVQLAPYVIDLQSMHQFRQDTGTMRPVRRNFYDPSSAPGKGIVWEWENDSSSWTPYDMDICIAIQNAYEKQHPWLDLSSLGFCYLISFSSMAQMNRQTQRRRRLRRRMDLAYPLTMGSIPKSQSWPVGASTGTPCSCPQCLLVNSTRAASNAILASQRRKLYPGTVRQSSTFAGTALWPAGTVAVAGGTAKGEGLRVAGGGFGAPSQGVPSVAPLPGLNNLNRPGMQRGTGLGARATVPPGVPALPVKNLNGTGPVHPALAGMTGILMCAAGLPVCLTRAPKPILHPPPVSKSDIKPVPGVSGICRKTKKKHLKKSKTPEDVVRRYVQKVKNPPDEDCTICMERLVTSSGYEGVLSPRGIKPELVGKLGKDGMGRAGEGVPQGRASPRRPQAEAESCTPGCWGRAGQGRRQAGGAGWASDGRAHPPQVLKLLIVAWDRRLIFTIGTSNTTGESDTVVWNEIHHKTEFGSNLTGHGYPDPNYLDNVLAELLAQGVSEATLKD</sequence>
<keyword evidence="6" id="KW-0914">Notch signaling pathway</keyword>
<evidence type="ECO:0000256" key="2">
    <source>
        <dbReference type="ARBA" id="ARBA00004906"/>
    </source>
</evidence>
<feature type="domain" description="WWE" evidence="9">
    <location>
        <begin position="123"/>
        <end position="199"/>
    </location>
</feature>
<dbReference type="InterPro" id="IPR004170">
    <property type="entry name" value="WWE_dom"/>
</dbReference>
<evidence type="ECO:0000256" key="4">
    <source>
        <dbReference type="ARBA" id="ARBA00022723"/>
    </source>
</evidence>
<comment type="catalytic activity">
    <reaction evidence="1 7">
        <text>S-ubiquitinyl-[E2 ubiquitin-conjugating enzyme]-L-cysteine + [acceptor protein]-L-lysine = [E2 ubiquitin-conjugating enzyme]-L-cysteine + N(6)-ubiquitinyl-[acceptor protein]-L-lysine.</text>
        <dbReference type="EC" id="2.3.2.27"/>
    </reaction>
</comment>
<keyword evidence="5" id="KW-0677">Repeat</keyword>
<accession>A0A7K5Z6C9</accession>
<dbReference type="Pfam" id="PF02825">
    <property type="entry name" value="WWE"/>
    <property type="match status" value="2"/>
</dbReference>
<dbReference type="Proteomes" id="UP000522270">
    <property type="component" value="Unassembled WGS sequence"/>
</dbReference>
<feature type="region of interest" description="Disordered" evidence="8">
    <location>
        <begin position="381"/>
        <end position="412"/>
    </location>
</feature>
<dbReference type="Pfam" id="PF18102">
    <property type="entry name" value="DTC"/>
    <property type="match status" value="1"/>
</dbReference>
<dbReference type="InterPro" id="IPR039398">
    <property type="entry name" value="Deltex_fam"/>
</dbReference>